<gene>
    <name evidence="4" type="ORF">METZ01_LOCUS90639</name>
</gene>
<dbReference type="GO" id="GO:0008484">
    <property type="term" value="F:sulfuric ester hydrolase activity"/>
    <property type="evidence" value="ECO:0007669"/>
    <property type="project" value="TreeGrafter"/>
</dbReference>
<dbReference type="GO" id="GO:0005737">
    <property type="term" value="C:cytoplasm"/>
    <property type="evidence" value="ECO:0007669"/>
    <property type="project" value="TreeGrafter"/>
</dbReference>
<dbReference type="PANTHER" id="PTHR45953:SF1">
    <property type="entry name" value="IDURONATE 2-SULFATASE"/>
    <property type="match status" value="1"/>
</dbReference>
<dbReference type="PANTHER" id="PTHR45953">
    <property type="entry name" value="IDURONATE 2-SULFATASE"/>
    <property type="match status" value="1"/>
</dbReference>
<evidence type="ECO:0000313" key="4">
    <source>
        <dbReference type="EMBL" id="SVA37785.1"/>
    </source>
</evidence>
<evidence type="ECO:0000256" key="2">
    <source>
        <dbReference type="ARBA" id="ARBA00022801"/>
    </source>
</evidence>
<accession>A0A381VBP4</accession>
<sequence length="502" mass="57892">MKNIKNIVWILTDSQHAEAVGYMGNKAVHTPNLDKLAAKSQIFTNAHCQSPICVPSRESFITGRYPSDLGILHNKHDHASTAETLGHKFQQAGFKTCFSGKSHFIADNLRFADHDMERGFERYADWDDYLHYLRDKNFFSKIDKNKVKEGCYQDDPREMREIEGAANRCYNVYAQEYNGHLPDEYSVERCAFERASDWLDNNYATPFFLFYSLYRPHAPLAVPEDVERPSVEDLPPLEWSEQDLASTPSLRQRIAFMNNNQDNAYNTGLDLARDYAEEPELSKEPGRTKEINSYDKFRLDYFRSISYVDRYVGKMMDKLEVLGHKEDTMIVFTSDHGDMIGEHGLNLKMCFYDAAIKVPLLIHIPGEWDQGEREDRPVMLLDLVPTIAGQFGVKIEEDLPGVDLRSNTYNYDRPVYSEIVSSFGADVAQYGFENHVRMVKTDRWKYLSKAFGQHELYNMVEDPTENNNLGEHPAYQTVCAQMKKLIDEHPGKFSVENITVVQ</sequence>
<protein>
    <recommendedName>
        <fullName evidence="3">Sulfatase N-terminal domain-containing protein</fullName>
    </recommendedName>
</protein>
<dbReference type="InterPro" id="IPR000917">
    <property type="entry name" value="Sulfatase_N"/>
</dbReference>
<dbReference type="Gene3D" id="3.40.720.10">
    <property type="entry name" value="Alkaline Phosphatase, subunit A"/>
    <property type="match status" value="1"/>
</dbReference>
<dbReference type="SUPFAM" id="SSF53649">
    <property type="entry name" value="Alkaline phosphatase-like"/>
    <property type="match status" value="1"/>
</dbReference>
<dbReference type="InterPro" id="IPR017850">
    <property type="entry name" value="Alkaline_phosphatase_core_sf"/>
</dbReference>
<dbReference type="Pfam" id="PF00884">
    <property type="entry name" value="Sulfatase"/>
    <property type="match status" value="1"/>
</dbReference>
<dbReference type="AlphaFoldDB" id="A0A381VBP4"/>
<keyword evidence="1" id="KW-0479">Metal-binding</keyword>
<feature type="domain" description="Sulfatase N-terminal" evidence="3">
    <location>
        <begin position="5"/>
        <end position="393"/>
    </location>
</feature>
<keyword evidence="2" id="KW-0378">Hydrolase</keyword>
<dbReference type="GO" id="GO:0046872">
    <property type="term" value="F:metal ion binding"/>
    <property type="evidence" value="ECO:0007669"/>
    <property type="project" value="UniProtKB-KW"/>
</dbReference>
<reference evidence="4" key="1">
    <citation type="submission" date="2018-05" db="EMBL/GenBank/DDBJ databases">
        <authorList>
            <person name="Lanie J.A."/>
            <person name="Ng W.-L."/>
            <person name="Kazmierczak K.M."/>
            <person name="Andrzejewski T.M."/>
            <person name="Davidsen T.M."/>
            <person name="Wayne K.J."/>
            <person name="Tettelin H."/>
            <person name="Glass J.I."/>
            <person name="Rusch D."/>
            <person name="Podicherti R."/>
            <person name="Tsui H.-C.T."/>
            <person name="Winkler M.E."/>
        </authorList>
    </citation>
    <scope>NUCLEOTIDE SEQUENCE</scope>
</reference>
<organism evidence="4">
    <name type="scientific">marine metagenome</name>
    <dbReference type="NCBI Taxonomy" id="408172"/>
    <lineage>
        <taxon>unclassified sequences</taxon>
        <taxon>metagenomes</taxon>
        <taxon>ecological metagenomes</taxon>
    </lineage>
</organism>
<evidence type="ECO:0000259" key="3">
    <source>
        <dbReference type="Pfam" id="PF00884"/>
    </source>
</evidence>
<evidence type="ECO:0000256" key="1">
    <source>
        <dbReference type="ARBA" id="ARBA00022723"/>
    </source>
</evidence>
<name>A0A381VBP4_9ZZZZ</name>
<dbReference type="EMBL" id="UINC01008394">
    <property type="protein sequence ID" value="SVA37785.1"/>
    <property type="molecule type" value="Genomic_DNA"/>
</dbReference>
<proteinExistence type="predicted"/>